<evidence type="ECO:0000256" key="1">
    <source>
        <dbReference type="SAM" id="MobiDB-lite"/>
    </source>
</evidence>
<accession>A0A1S3D710</accession>
<gene>
    <name evidence="3" type="primary">LOC103512805</name>
</gene>
<dbReference type="RefSeq" id="XP_008475816.1">
    <property type="nucleotide sequence ID" value="XM_008477594.2"/>
</dbReference>
<evidence type="ECO:0000313" key="2">
    <source>
        <dbReference type="Proteomes" id="UP000079169"/>
    </source>
</evidence>
<reference evidence="3" key="1">
    <citation type="submission" date="2025-08" db="UniProtKB">
        <authorList>
            <consortium name="RefSeq"/>
        </authorList>
    </citation>
    <scope>IDENTIFICATION</scope>
</reference>
<feature type="compositionally biased region" description="Acidic residues" evidence="1">
    <location>
        <begin position="200"/>
        <end position="217"/>
    </location>
</feature>
<sequence>MSSSDDESSAYSSSDGIEKPKTSFSPTLLQHYVGQKYAHLASLDSVRAIARKHGNKVHIIGDCKALSSDMRHAVNSLDTIIYKALNFVRNIDPEWDLQLIRFETISKRPQVVLPMDEYHRKLNKKEQWSRRFTSCEYIMIPHPKFTTYIAMDDSYKDARPPPMANPCEVFARAVEYEDPLPPNVFDEWVKNALMSKTAEEEVEDEEEVEEPDDQKAE</sequence>
<dbReference type="PaxDb" id="121845-A0A1S3D710"/>
<evidence type="ECO:0000313" key="3">
    <source>
        <dbReference type="RefSeq" id="XP_008475816.1"/>
    </source>
</evidence>
<dbReference type="KEGG" id="dci:103512805"/>
<organism evidence="2 3">
    <name type="scientific">Diaphorina citri</name>
    <name type="common">Asian citrus psyllid</name>
    <dbReference type="NCBI Taxonomy" id="121845"/>
    <lineage>
        <taxon>Eukaryota</taxon>
        <taxon>Metazoa</taxon>
        <taxon>Ecdysozoa</taxon>
        <taxon>Arthropoda</taxon>
        <taxon>Hexapoda</taxon>
        <taxon>Insecta</taxon>
        <taxon>Pterygota</taxon>
        <taxon>Neoptera</taxon>
        <taxon>Paraneoptera</taxon>
        <taxon>Hemiptera</taxon>
        <taxon>Sternorrhyncha</taxon>
        <taxon>Psylloidea</taxon>
        <taxon>Psyllidae</taxon>
        <taxon>Diaphorininae</taxon>
        <taxon>Diaphorina</taxon>
    </lineage>
</organism>
<protein>
    <submittedName>
        <fullName evidence="3">Uncharacterized protein LOC103512805</fullName>
    </submittedName>
</protein>
<proteinExistence type="predicted"/>
<dbReference type="Proteomes" id="UP000079169">
    <property type="component" value="Unplaced"/>
</dbReference>
<name>A0A1S3D710_DIACI</name>
<keyword evidence="2" id="KW-1185">Reference proteome</keyword>
<dbReference type="GeneID" id="103512805"/>
<dbReference type="AlphaFoldDB" id="A0A1S3D710"/>
<feature type="region of interest" description="Disordered" evidence="1">
    <location>
        <begin position="195"/>
        <end position="217"/>
    </location>
</feature>